<keyword evidence="1" id="KW-0472">Membrane</keyword>
<organism evidence="3">
    <name type="scientific">marine metagenome</name>
    <dbReference type="NCBI Taxonomy" id="408172"/>
    <lineage>
        <taxon>unclassified sequences</taxon>
        <taxon>metagenomes</taxon>
        <taxon>ecological metagenomes</taxon>
    </lineage>
</organism>
<evidence type="ECO:0000256" key="1">
    <source>
        <dbReference type="SAM" id="Phobius"/>
    </source>
</evidence>
<dbReference type="SUPFAM" id="SSF103473">
    <property type="entry name" value="MFS general substrate transporter"/>
    <property type="match status" value="1"/>
</dbReference>
<reference evidence="3" key="1">
    <citation type="submission" date="2018-05" db="EMBL/GenBank/DDBJ databases">
        <authorList>
            <person name="Lanie J.A."/>
            <person name="Ng W.-L."/>
            <person name="Kazmierczak K.M."/>
            <person name="Andrzejewski T.M."/>
            <person name="Davidsen T.M."/>
            <person name="Wayne K.J."/>
            <person name="Tettelin H."/>
            <person name="Glass J.I."/>
            <person name="Rusch D."/>
            <person name="Podicherti R."/>
            <person name="Tsui H.-C.T."/>
            <person name="Winkler M.E."/>
        </authorList>
    </citation>
    <scope>NUCLEOTIDE SEQUENCE</scope>
</reference>
<feature type="transmembrane region" description="Helical" evidence="1">
    <location>
        <begin position="319"/>
        <end position="339"/>
    </location>
</feature>
<dbReference type="Pfam" id="PF07690">
    <property type="entry name" value="MFS_1"/>
    <property type="match status" value="1"/>
</dbReference>
<evidence type="ECO:0000259" key="2">
    <source>
        <dbReference type="PROSITE" id="PS50850"/>
    </source>
</evidence>
<gene>
    <name evidence="3" type="ORF">METZ01_LOCUS181686</name>
</gene>
<dbReference type="GO" id="GO:0022857">
    <property type="term" value="F:transmembrane transporter activity"/>
    <property type="evidence" value="ECO:0007669"/>
    <property type="project" value="InterPro"/>
</dbReference>
<dbReference type="InterPro" id="IPR036259">
    <property type="entry name" value="MFS_trans_sf"/>
</dbReference>
<feature type="transmembrane region" description="Helical" evidence="1">
    <location>
        <begin position="142"/>
        <end position="162"/>
    </location>
</feature>
<feature type="transmembrane region" description="Helical" evidence="1">
    <location>
        <begin position="12"/>
        <end position="37"/>
    </location>
</feature>
<feature type="domain" description="Major facilitator superfamily (MFS) profile" evidence="2">
    <location>
        <begin position="14"/>
        <end position="405"/>
    </location>
</feature>
<feature type="transmembrane region" description="Helical" evidence="1">
    <location>
        <begin position="293"/>
        <end position="313"/>
    </location>
</feature>
<feature type="transmembrane region" description="Helical" evidence="1">
    <location>
        <begin position="381"/>
        <end position="403"/>
    </location>
</feature>
<feature type="transmembrane region" description="Helical" evidence="1">
    <location>
        <begin position="351"/>
        <end position="375"/>
    </location>
</feature>
<keyword evidence="1" id="KW-0812">Transmembrane</keyword>
<feature type="transmembrane region" description="Helical" evidence="1">
    <location>
        <begin position="258"/>
        <end position="281"/>
    </location>
</feature>
<proteinExistence type="predicted"/>
<accession>A0A382CSM7</accession>
<dbReference type="InterPro" id="IPR020846">
    <property type="entry name" value="MFS_dom"/>
</dbReference>
<feature type="transmembrane region" description="Helical" evidence="1">
    <location>
        <begin position="57"/>
        <end position="76"/>
    </location>
</feature>
<dbReference type="InterPro" id="IPR011701">
    <property type="entry name" value="MFS"/>
</dbReference>
<dbReference type="InterPro" id="IPR050327">
    <property type="entry name" value="Proton-linked_MCT"/>
</dbReference>
<protein>
    <recommendedName>
        <fullName evidence="2">Major facilitator superfamily (MFS) profile domain-containing protein</fullName>
    </recommendedName>
</protein>
<keyword evidence="1" id="KW-1133">Transmembrane helix</keyword>
<sequence>MHLSETSLWRDYHAMAFVVWLSIAQIVSWGIMFYGFAVFIRPLTDEFGWSKAEITGAFTLCLLVSGLAAISAGKVLDRFGGRWLMTSASALGVLLLVAASFTNSLAAYYGVWIGIGLVAAATFYPSGFAVIVATLGNRARQGVTLMTLIAGFASTIFIPLISLLIEQVGWRDTFQYLAVILLVVCVPIHAIVLRMERVPGAGSKDQPRIFTIDLRAGPVATAVRNPAFWWIGICITAFSFIMAGVTVHIIPLMQERDFAMTTIIVTTAMIGPMQVAGRIFVTIFEKWVDFRMMGLISCGCVLTSFALLSFAYPNNNLNYIFPLFYGASQGIITIVRALAVPELIGPEAYGALNGLLGFASTMSLAAAPVLISWIWLVSDSYTAPLLTLSIIGVICLLSFIMAVRR</sequence>
<dbReference type="Gene3D" id="1.20.1250.20">
    <property type="entry name" value="MFS general substrate transporter like domains"/>
    <property type="match status" value="1"/>
</dbReference>
<feature type="transmembrane region" description="Helical" evidence="1">
    <location>
        <begin position="227"/>
        <end position="252"/>
    </location>
</feature>
<dbReference type="EMBL" id="UINC01035819">
    <property type="protein sequence ID" value="SVB28832.1"/>
    <property type="molecule type" value="Genomic_DNA"/>
</dbReference>
<dbReference type="PROSITE" id="PS50850">
    <property type="entry name" value="MFS"/>
    <property type="match status" value="1"/>
</dbReference>
<name>A0A382CSM7_9ZZZZ</name>
<evidence type="ECO:0000313" key="3">
    <source>
        <dbReference type="EMBL" id="SVB28832.1"/>
    </source>
</evidence>
<dbReference type="PANTHER" id="PTHR11360:SF290">
    <property type="entry name" value="MONOCARBOXYLATE MFS PERMEASE"/>
    <property type="match status" value="1"/>
</dbReference>
<feature type="transmembrane region" description="Helical" evidence="1">
    <location>
        <begin position="83"/>
        <end position="101"/>
    </location>
</feature>
<feature type="transmembrane region" description="Helical" evidence="1">
    <location>
        <begin position="107"/>
        <end position="135"/>
    </location>
</feature>
<dbReference type="AlphaFoldDB" id="A0A382CSM7"/>
<feature type="transmembrane region" description="Helical" evidence="1">
    <location>
        <begin position="174"/>
        <end position="193"/>
    </location>
</feature>
<dbReference type="PANTHER" id="PTHR11360">
    <property type="entry name" value="MONOCARBOXYLATE TRANSPORTER"/>
    <property type="match status" value="1"/>
</dbReference>